<dbReference type="GO" id="GO:0043709">
    <property type="term" value="P:cell adhesion involved in single-species biofilm formation"/>
    <property type="evidence" value="ECO:0007669"/>
    <property type="project" value="TreeGrafter"/>
</dbReference>
<dbReference type="InterPro" id="IPR000160">
    <property type="entry name" value="GGDEF_dom"/>
</dbReference>
<name>A0A7D6ZG28_9NOCA</name>
<dbReference type="GO" id="GO:0052621">
    <property type="term" value="F:diguanylate cyclase activity"/>
    <property type="evidence" value="ECO:0007669"/>
    <property type="project" value="TreeGrafter"/>
</dbReference>
<protein>
    <submittedName>
        <fullName evidence="3">GGDEF domain-containing protein</fullName>
    </submittedName>
</protein>
<dbReference type="EMBL" id="CP059399">
    <property type="protein sequence ID" value="QLY32838.1"/>
    <property type="molecule type" value="Genomic_DNA"/>
</dbReference>
<keyword evidence="1" id="KW-0472">Membrane</keyword>
<dbReference type="PANTHER" id="PTHR45138:SF5">
    <property type="entry name" value="BIFUNCTIONAL PERIPLASMIC SUBSTRATE BINDING PROTEIN_CYTOPLASMIC DIGUANYLATE CYCLASE"/>
    <property type="match status" value="1"/>
</dbReference>
<dbReference type="GO" id="GO:1902201">
    <property type="term" value="P:negative regulation of bacterial-type flagellum-dependent cell motility"/>
    <property type="evidence" value="ECO:0007669"/>
    <property type="project" value="TreeGrafter"/>
</dbReference>
<dbReference type="RefSeq" id="WP_181584002.1">
    <property type="nucleotide sequence ID" value="NZ_CP059399.1"/>
</dbReference>
<reference evidence="3 4" key="1">
    <citation type="submission" date="2020-07" db="EMBL/GenBank/DDBJ databases">
        <authorList>
            <person name="Zhuang K."/>
            <person name="Ran Y."/>
        </authorList>
    </citation>
    <scope>NUCLEOTIDE SEQUENCE [LARGE SCALE GENOMIC DNA]</scope>
    <source>
        <strain evidence="3 4">WCH-YHL-001</strain>
    </source>
</reference>
<dbReference type="GO" id="GO:0005886">
    <property type="term" value="C:plasma membrane"/>
    <property type="evidence" value="ECO:0007669"/>
    <property type="project" value="TreeGrafter"/>
</dbReference>
<keyword evidence="1" id="KW-1133">Transmembrane helix</keyword>
<dbReference type="CDD" id="cd01949">
    <property type="entry name" value="GGDEF"/>
    <property type="match status" value="1"/>
</dbReference>
<dbReference type="Gene3D" id="3.30.70.270">
    <property type="match status" value="1"/>
</dbReference>
<keyword evidence="1" id="KW-0812">Transmembrane</keyword>
<feature type="transmembrane region" description="Helical" evidence="1">
    <location>
        <begin position="43"/>
        <end position="61"/>
    </location>
</feature>
<accession>A0A7D6ZG28</accession>
<feature type="transmembrane region" description="Helical" evidence="1">
    <location>
        <begin position="190"/>
        <end position="213"/>
    </location>
</feature>
<organism evidence="3 4">
    <name type="scientific">Nocardia huaxiensis</name>
    <dbReference type="NCBI Taxonomy" id="2755382"/>
    <lineage>
        <taxon>Bacteria</taxon>
        <taxon>Bacillati</taxon>
        <taxon>Actinomycetota</taxon>
        <taxon>Actinomycetes</taxon>
        <taxon>Mycobacteriales</taxon>
        <taxon>Nocardiaceae</taxon>
        <taxon>Nocardia</taxon>
    </lineage>
</organism>
<feature type="transmembrane region" description="Helical" evidence="1">
    <location>
        <begin position="159"/>
        <end position="178"/>
    </location>
</feature>
<evidence type="ECO:0000313" key="3">
    <source>
        <dbReference type="EMBL" id="QLY32838.1"/>
    </source>
</evidence>
<evidence type="ECO:0000259" key="2">
    <source>
        <dbReference type="PROSITE" id="PS50887"/>
    </source>
</evidence>
<feature type="transmembrane region" description="Helical" evidence="1">
    <location>
        <begin position="135"/>
        <end position="152"/>
    </location>
</feature>
<dbReference type="Pfam" id="PF00990">
    <property type="entry name" value="GGDEF"/>
    <property type="match status" value="1"/>
</dbReference>
<dbReference type="PROSITE" id="PS50887">
    <property type="entry name" value="GGDEF"/>
    <property type="match status" value="1"/>
</dbReference>
<dbReference type="SUPFAM" id="SSF55073">
    <property type="entry name" value="Nucleotide cyclase"/>
    <property type="match status" value="1"/>
</dbReference>
<dbReference type="InterPro" id="IPR029787">
    <property type="entry name" value="Nucleotide_cyclase"/>
</dbReference>
<dbReference type="InterPro" id="IPR050469">
    <property type="entry name" value="Diguanylate_Cyclase"/>
</dbReference>
<feature type="domain" description="GGDEF" evidence="2">
    <location>
        <begin position="245"/>
        <end position="376"/>
    </location>
</feature>
<dbReference type="KEGG" id="nhu:H0264_11835"/>
<feature type="transmembrane region" description="Helical" evidence="1">
    <location>
        <begin position="81"/>
        <end position="103"/>
    </location>
</feature>
<proteinExistence type="predicted"/>
<dbReference type="SMART" id="SM00267">
    <property type="entry name" value="GGDEF"/>
    <property type="match status" value="1"/>
</dbReference>
<dbReference type="Proteomes" id="UP000515512">
    <property type="component" value="Chromosome"/>
</dbReference>
<dbReference type="PANTHER" id="PTHR45138">
    <property type="entry name" value="REGULATORY COMPONENTS OF SENSORY TRANSDUCTION SYSTEM"/>
    <property type="match status" value="1"/>
</dbReference>
<sequence>MSAVLAAGHTRRGVLRSWWRDPVDYRWLVHTLAARGALTPFKIVLGVGGAVMFVIAVLTWMSPAGPHGSVGHATPIGDTAFLGHVVFVVVIAGSVIWTLRWLLLPWPSRRESLFLLATADILITAACLVDQNRVYGALGSVLLVVTGGYLSIFHGPRILAAHIAWSLASVLVLTGLMLTRHTGDPALATAIVLILAVATAVVLPTLQFCYWVLRTDALSDPLTMVLNRRGLDYHLTDWFRAADSTPICVMLIDLDDFKAVNDTYGHPAGDDILVRTAARLRATADPDAIVARTGGEEFVVVAHLSPAAARTAAEHLCTAVATLPAPHIPITASIGVAAHPGGTPTARNPIHLLDCADAAMYRAKQLGGNAVVLADPRTPAITPIVTAESRESPVRLESPSDR</sequence>
<keyword evidence="4" id="KW-1185">Reference proteome</keyword>
<dbReference type="NCBIfam" id="TIGR00254">
    <property type="entry name" value="GGDEF"/>
    <property type="match status" value="1"/>
</dbReference>
<evidence type="ECO:0000313" key="4">
    <source>
        <dbReference type="Proteomes" id="UP000515512"/>
    </source>
</evidence>
<dbReference type="AlphaFoldDB" id="A0A7D6ZG28"/>
<dbReference type="InterPro" id="IPR043128">
    <property type="entry name" value="Rev_trsase/Diguanyl_cyclase"/>
</dbReference>
<gene>
    <name evidence="3" type="ORF">H0264_11835</name>
</gene>
<evidence type="ECO:0000256" key="1">
    <source>
        <dbReference type="SAM" id="Phobius"/>
    </source>
</evidence>
<feature type="transmembrane region" description="Helical" evidence="1">
    <location>
        <begin position="112"/>
        <end position="129"/>
    </location>
</feature>